<dbReference type="SUPFAM" id="SSF53067">
    <property type="entry name" value="Actin-like ATPase domain"/>
    <property type="match status" value="2"/>
</dbReference>
<dbReference type="EMBL" id="JAXOJX010000108">
    <property type="protein sequence ID" value="MDZ5461322.1"/>
    <property type="molecule type" value="Genomic_DNA"/>
</dbReference>
<sequence length="497" mass="53356">MSFILALDQGTSSSRSIVFDGAGRVVAQAQRELRQRFPQPGWVEHDPMEIWRSQLDTARQALAQAGIAARDVKTLGIANQRETTLLWERTTGRPIHHAIVWQDRRGEPLCAQLRARGLEALVSERTGLVVDSYFSATKIRWLLDNVPGAREAAQRGELAFGTVDTWLLWQLTGGRVHATDASNASRSMLYDIARQRWDEDLLAALDIPASLLPQVHASSHHFGDTDAALLGVSLPVCGMAGDQQAALFGQACVAPGMAKNTYGTGCFLLMHTGNRLLRSRNGLLCTAAAQPGAAAQYALEGSVFVGGAVVQWLRDGLQSIRASSEVQALAESVPDSGGVMFVPAFTGLGAPYWRADARGAILGLTRGSTAGHVARAAIESIAFQSAALLQAMSRDAQEGGGAPVSELRVDGGACVNDLLMQFQADLLGIPVLRPRVTETTALGAAYLAGLAAGVWQVLDELASQWQAERVFTPTMDRDRAQELMARWERAVRQTVAA</sequence>
<feature type="binding site" evidence="7">
    <location>
        <position position="81"/>
    </location>
    <ligand>
        <name>glycerol</name>
        <dbReference type="ChEBI" id="CHEBI:17754"/>
    </ligand>
</feature>
<evidence type="ECO:0000256" key="5">
    <source>
        <dbReference type="ARBA" id="ARBA00022798"/>
    </source>
</evidence>
<evidence type="ECO:0000256" key="4">
    <source>
        <dbReference type="ARBA" id="ARBA00022777"/>
    </source>
</evidence>
<keyword evidence="2 7" id="KW-0808">Transferase</keyword>
<gene>
    <name evidence="7 11" type="primary">glpK</name>
    <name evidence="11" type="ORF">SM757_32585</name>
</gene>
<accession>A0ABU5IQZ2</accession>
<keyword evidence="6 7" id="KW-0067">ATP-binding</keyword>
<feature type="binding site" evidence="7">
    <location>
        <position position="243"/>
    </location>
    <ligand>
        <name>glycerol</name>
        <dbReference type="ChEBI" id="CHEBI:17754"/>
    </ligand>
</feature>
<feature type="binding site" evidence="7">
    <location>
        <position position="264"/>
    </location>
    <ligand>
        <name>ADP</name>
        <dbReference type="ChEBI" id="CHEBI:456216"/>
    </ligand>
</feature>
<comment type="function">
    <text evidence="7">Key enzyme in the regulation of glycerol uptake and metabolism. Catalyzes the phosphorylation of glycerol to yield sn-glycerol 3-phosphate.</text>
</comment>
<organism evidence="11 12">
    <name type="scientific">Azohydromonas lata</name>
    <dbReference type="NCBI Taxonomy" id="45677"/>
    <lineage>
        <taxon>Bacteria</taxon>
        <taxon>Pseudomonadati</taxon>
        <taxon>Pseudomonadota</taxon>
        <taxon>Betaproteobacteria</taxon>
        <taxon>Burkholderiales</taxon>
        <taxon>Sphaerotilaceae</taxon>
        <taxon>Azohydromonas</taxon>
    </lineage>
</organism>
<evidence type="ECO:0000256" key="6">
    <source>
        <dbReference type="ARBA" id="ARBA00022840"/>
    </source>
</evidence>
<evidence type="ECO:0000256" key="3">
    <source>
        <dbReference type="ARBA" id="ARBA00022741"/>
    </source>
</evidence>
<dbReference type="InterPro" id="IPR000577">
    <property type="entry name" value="Carb_kinase_FGGY"/>
</dbReference>
<feature type="binding site" evidence="7">
    <location>
        <position position="133"/>
    </location>
    <ligand>
        <name>sn-glycerol 3-phosphate</name>
        <dbReference type="ChEBI" id="CHEBI:57597"/>
    </ligand>
</feature>
<dbReference type="PROSITE" id="PS00933">
    <property type="entry name" value="FGGY_KINASES_1"/>
    <property type="match status" value="1"/>
</dbReference>
<dbReference type="Pfam" id="PF00370">
    <property type="entry name" value="FGGY_N"/>
    <property type="match status" value="1"/>
</dbReference>
<evidence type="ECO:0000256" key="1">
    <source>
        <dbReference type="ARBA" id="ARBA00009156"/>
    </source>
</evidence>
<dbReference type="CDD" id="cd07786">
    <property type="entry name" value="FGGY_EcGK_like"/>
    <property type="match status" value="1"/>
</dbReference>
<evidence type="ECO:0000256" key="8">
    <source>
        <dbReference type="RuleBase" id="RU003733"/>
    </source>
</evidence>
<comment type="catalytic activity">
    <reaction evidence="7">
        <text>glycerol + ATP = sn-glycerol 3-phosphate + ADP + H(+)</text>
        <dbReference type="Rhea" id="RHEA:21644"/>
        <dbReference type="ChEBI" id="CHEBI:15378"/>
        <dbReference type="ChEBI" id="CHEBI:17754"/>
        <dbReference type="ChEBI" id="CHEBI:30616"/>
        <dbReference type="ChEBI" id="CHEBI:57597"/>
        <dbReference type="ChEBI" id="CHEBI:456216"/>
        <dbReference type="EC" id="2.7.1.30"/>
    </reaction>
</comment>
<feature type="binding site" evidence="7">
    <location>
        <position position="311"/>
    </location>
    <ligand>
        <name>ATP</name>
        <dbReference type="ChEBI" id="CHEBI:30616"/>
    </ligand>
</feature>
<feature type="binding site" evidence="7">
    <location>
        <position position="412"/>
    </location>
    <ligand>
        <name>ADP</name>
        <dbReference type="ChEBI" id="CHEBI:456216"/>
    </ligand>
</feature>
<keyword evidence="4 7" id="KW-0418">Kinase</keyword>
<dbReference type="PANTHER" id="PTHR10196:SF69">
    <property type="entry name" value="GLYCEROL KINASE"/>
    <property type="match status" value="1"/>
</dbReference>
<feature type="binding site" evidence="7">
    <location>
        <position position="133"/>
    </location>
    <ligand>
        <name>glycerol</name>
        <dbReference type="ChEBI" id="CHEBI:17754"/>
    </ligand>
</feature>
<keyword evidence="3 7" id="KW-0547">Nucleotide-binding</keyword>
<dbReference type="RefSeq" id="WP_322468520.1">
    <property type="nucleotide sequence ID" value="NZ_JAXOJX010000108.1"/>
</dbReference>
<dbReference type="GO" id="GO:0004370">
    <property type="term" value="F:glycerol kinase activity"/>
    <property type="evidence" value="ECO:0007669"/>
    <property type="project" value="UniProtKB-EC"/>
</dbReference>
<dbReference type="Proteomes" id="UP001293718">
    <property type="component" value="Unassembled WGS sequence"/>
</dbReference>
<keyword evidence="12" id="KW-1185">Reference proteome</keyword>
<dbReference type="Gene3D" id="3.30.420.40">
    <property type="match status" value="2"/>
</dbReference>
<dbReference type="NCBIfam" id="NF000756">
    <property type="entry name" value="PRK00047.1"/>
    <property type="match status" value="1"/>
</dbReference>
<feature type="binding site" evidence="7">
    <location>
        <position position="264"/>
    </location>
    <ligand>
        <name>ATP</name>
        <dbReference type="ChEBI" id="CHEBI:30616"/>
    </ligand>
</feature>
<feature type="domain" description="Carbohydrate kinase FGGY N-terminal" evidence="9">
    <location>
        <begin position="4"/>
        <end position="249"/>
    </location>
</feature>
<feature type="binding site" evidence="7">
    <location>
        <position position="412"/>
    </location>
    <ligand>
        <name>ATP</name>
        <dbReference type="ChEBI" id="CHEBI:30616"/>
    </ligand>
</feature>
<dbReference type="HAMAP" id="MF_00186">
    <property type="entry name" value="Glycerol_kin"/>
    <property type="match status" value="1"/>
</dbReference>
<dbReference type="Pfam" id="PF02782">
    <property type="entry name" value="FGGY_C"/>
    <property type="match status" value="1"/>
</dbReference>
<feature type="binding site" evidence="7">
    <location>
        <position position="11"/>
    </location>
    <ligand>
        <name>ATP</name>
        <dbReference type="ChEBI" id="CHEBI:30616"/>
    </ligand>
</feature>
<evidence type="ECO:0000259" key="10">
    <source>
        <dbReference type="Pfam" id="PF02782"/>
    </source>
</evidence>
<dbReference type="InterPro" id="IPR043129">
    <property type="entry name" value="ATPase_NBD"/>
</dbReference>
<comment type="activity regulation">
    <text evidence="7">Inhibited by fructose 1,6-bisphosphate (FBP).</text>
</comment>
<dbReference type="PIRSF" id="PIRSF000538">
    <property type="entry name" value="GlpK"/>
    <property type="match status" value="1"/>
</dbReference>
<comment type="pathway">
    <text evidence="7">Polyol metabolism; glycerol degradation via glycerol kinase pathway; sn-glycerol 3-phosphate from glycerol: step 1/1.</text>
</comment>
<proteinExistence type="inferred from homology"/>
<feature type="binding site" evidence="7">
    <location>
        <position position="13"/>
    </location>
    <ligand>
        <name>ATP</name>
        <dbReference type="ChEBI" id="CHEBI:30616"/>
    </ligand>
</feature>
<dbReference type="InterPro" id="IPR018483">
    <property type="entry name" value="Carb_kinase_FGGY_CS"/>
</dbReference>
<dbReference type="PANTHER" id="PTHR10196">
    <property type="entry name" value="SUGAR KINASE"/>
    <property type="match status" value="1"/>
</dbReference>
<evidence type="ECO:0000256" key="7">
    <source>
        <dbReference type="HAMAP-Rule" id="MF_00186"/>
    </source>
</evidence>
<feature type="binding site" evidence="7">
    <location>
        <position position="242"/>
    </location>
    <ligand>
        <name>sn-glycerol 3-phosphate</name>
        <dbReference type="ChEBI" id="CHEBI:57597"/>
    </ligand>
</feature>
<protein>
    <recommendedName>
        <fullName evidence="7">Glycerol kinase</fullName>
        <ecNumber evidence="7">2.7.1.30</ecNumber>
    </recommendedName>
    <alternativeName>
        <fullName evidence="7">ATP:glycerol 3-phosphotransferase</fullName>
    </alternativeName>
    <alternativeName>
        <fullName evidence="7">Glycerokinase</fullName>
        <shortName evidence="7">GK</shortName>
    </alternativeName>
</protein>
<comment type="caution">
    <text evidence="11">The sequence shown here is derived from an EMBL/GenBank/DDBJ whole genome shotgun (WGS) entry which is preliminary data.</text>
</comment>
<evidence type="ECO:0000313" key="11">
    <source>
        <dbReference type="EMBL" id="MDZ5461322.1"/>
    </source>
</evidence>
<feature type="binding site" evidence="7">
    <location>
        <position position="12"/>
    </location>
    <ligand>
        <name>ATP</name>
        <dbReference type="ChEBI" id="CHEBI:30616"/>
    </ligand>
</feature>
<evidence type="ECO:0000256" key="2">
    <source>
        <dbReference type="ARBA" id="ARBA00022679"/>
    </source>
</evidence>
<feature type="binding site" evidence="7">
    <location>
        <position position="307"/>
    </location>
    <ligand>
        <name>ADP</name>
        <dbReference type="ChEBI" id="CHEBI:456216"/>
    </ligand>
</feature>
<dbReference type="InterPro" id="IPR018485">
    <property type="entry name" value="FGGY_C"/>
</dbReference>
<feature type="binding site" evidence="7">
    <location>
        <position position="15"/>
    </location>
    <ligand>
        <name>ADP</name>
        <dbReference type="ChEBI" id="CHEBI:456216"/>
    </ligand>
</feature>
<feature type="domain" description="Carbohydrate kinase FGGY C-terminal" evidence="10">
    <location>
        <begin position="259"/>
        <end position="452"/>
    </location>
</feature>
<evidence type="ECO:0000313" key="12">
    <source>
        <dbReference type="Proteomes" id="UP001293718"/>
    </source>
</evidence>
<feature type="binding site" evidence="7">
    <location>
        <position position="307"/>
    </location>
    <ligand>
        <name>ATP</name>
        <dbReference type="ChEBI" id="CHEBI:30616"/>
    </ligand>
</feature>
<evidence type="ECO:0000259" key="9">
    <source>
        <dbReference type="Pfam" id="PF00370"/>
    </source>
</evidence>
<dbReference type="InterPro" id="IPR018484">
    <property type="entry name" value="FGGY_N"/>
</dbReference>
<feature type="binding site" evidence="7">
    <location>
        <position position="11"/>
    </location>
    <ligand>
        <name>ADP</name>
        <dbReference type="ChEBI" id="CHEBI:456216"/>
    </ligand>
</feature>
<keyword evidence="5 7" id="KW-0319">Glycerol metabolism</keyword>
<feature type="binding site" evidence="7">
    <location>
        <position position="416"/>
    </location>
    <ligand>
        <name>ADP</name>
        <dbReference type="ChEBI" id="CHEBI:456216"/>
    </ligand>
</feature>
<feature type="binding site" evidence="7">
    <location>
        <position position="242"/>
    </location>
    <ligand>
        <name>glycerol</name>
        <dbReference type="ChEBI" id="CHEBI:17754"/>
    </ligand>
</feature>
<dbReference type="PROSITE" id="PS00445">
    <property type="entry name" value="FGGY_KINASES_2"/>
    <property type="match status" value="1"/>
</dbReference>
<dbReference type="EC" id="2.7.1.30" evidence="7"/>
<dbReference type="InterPro" id="IPR005999">
    <property type="entry name" value="Glycerol_kin"/>
</dbReference>
<dbReference type="NCBIfam" id="TIGR01311">
    <property type="entry name" value="glycerol_kin"/>
    <property type="match status" value="1"/>
</dbReference>
<feature type="binding site" evidence="7">
    <location>
        <position position="11"/>
    </location>
    <ligand>
        <name>sn-glycerol 3-phosphate</name>
        <dbReference type="ChEBI" id="CHEBI:57597"/>
    </ligand>
</feature>
<feature type="binding site" evidence="7">
    <location>
        <position position="82"/>
    </location>
    <ligand>
        <name>sn-glycerol 3-phosphate</name>
        <dbReference type="ChEBI" id="CHEBI:57597"/>
    </ligand>
</feature>
<comment type="similarity">
    <text evidence="1 7 8">Belongs to the FGGY kinase family.</text>
</comment>
<reference evidence="11 12" key="1">
    <citation type="submission" date="2023-11" db="EMBL/GenBank/DDBJ databases">
        <title>Draft genome of Azohydromonas lata strain H1 (DSM1123), a polyhydroxyalkanoate producer.</title>
        <authorList>
            <person name="Traversa D."/>
            <person name="D'Addabbo P."/>
            <person name="Pazzani C."/>
            <person name="Manzari C."/>
            <person name="Chiara M."/>
            <person name="Scrascia M."/>
        </authorList>
    </citation>
    <scope>NUCLEOTIDE SEQUENCE [LARGE SCALE GENOMIC DNA]</scope>
    <source>
        <strain evidence="11 12">H1</strain>
    </source>
</reference>
<feature type="binding site" evidence="7">
    <location>
        <position position="82"/>
    </location>
    <ligand>
        <name>glycerol</name>
        <dbReference type="ChEBI" id="CHEBI:17754"/>
    </ligand>
</feature>
<feature type="binding site" evidence="7">
    <location>
        <position position="81"/>
    </location>
    <ligand>
        <name>sn-glycerol 3-phosphate</name>
        <dbReference type="ChEBI" id="CHEBI:57597"/>
    </ligand>
</feature>
<name>A0ABU5IQZ2_9BURK</name>